<name>A0A8J3BL06_9FLAO</name>
<evidence type="ECO:0000256" key="1">
    <source>
        <dbReference type="SAM" id="MobiDB-lite"/>
    </source>
</evidence>
<dbReference type="Proteomes" id="UP000612329">
    <property type="component" value="Unassembled WGS sequence"/>
</dbReference>
<protein>
    <submittedName>
        <fullName evidence="2">Uncharacterized protein</fullName>
    </submittedName>
</protein>
<feature type="region of interest" description="Disordered" evidence="1">
    <location>
        <begin position="47"/>
        <end position="85"/>
    </location>
</feature>
<reference evidence="2" key="1">
    <citation type="journal article" date="2014" name="Int. J. Syst. Evol. Microbiol.">
        <title>Complete genome sequence of Corynebacterium casei LMG S-19264T (=DSM 44701T), isolated from a smear-ripened cheese.</title>
        <authorList>
            <consortium name="US DOE Joint Genome Institute (JGI-PGF)"/>
            <person name="Walter F."/>
            <person name="Albersmeier A."/>
            <person name="Kalinowski J."/>
            <person name="Ruckert C."/>
        </authorList>
    </citation>
    <scope>NUCLEOTIDE SEQUENCE</scope>
    <source>
        <strain evidence="2">JCM 12862</strain>
    </source>
</reference>
<gene>
    <name evidence="2" type="ORF">GCM10007962_15180</name>
</gene>
<comment type="caution">
    <text evidence="2">The sequence shown here is derived from an EMBL/GenBank/DDBJ whole genome shotgun (WGS) entry which is preliminary data.</text>
</comment>
<dbReference type="EMBL" id="BMNR01000003">
    <property type="protein sequence ID" value="GGK21983.1"/>
    <property type="molecule type" value="Genomic_DNA"/>
</dbReference>
<proteinExistence type="predicted"/>
<reference evidence="2" key="2">
    <citation type="submission" date="2020-09" db="EMBL/GenBank/DDBJ databases">
        <authorList>
            <person name="Sun Q."/>
            <person name="Ohkuma M."/>
        </authorList>
    </citation>
    <scope>NUCLEOTIDE SEQUENCE</scope>
    <source>
        <strain evidence="2">JCM 12862</strain>
    </source>
</reference>
<evidence type="ECO:0000313" key="2">
    <source>
        <dbReference type="EMBL" id="GGK21983.1"/>
    </source>
</evidence>
<sequence length="85" mass="9626">MFDFGTSSGQVVYPCRTNIGTSSGQALVPINKHIQTIENNKNINKQENLKKLNLKNSKDQKKQEPSVPYQDNLKTTSDKDYNEPL</sequence>
<evidence type="ECO:0000313" key="3">
    <source>
        <dbReference type="Proteomes" id="UP000612329"/>
    </source>
</evidence>
<organism evidence="2 3">
    <name type="scientific">Yeosuana aromativorans</name>
    <dbReference type="NCBI Taxonomy" id="288019"/>
    <lineage>
        <taxon>Bacteria</taxon>
        <taxon>Pseudomonadati</taxon>
        <taxon>Bacteroidota</taxon>
        <taxon>Flavobacteriia</taxon>
        <taxon>Flavobacteriales</taxon>
        <taxon>Flavobacteriaceae</taxon>
        <taxon>Yeosuana</taxon>
    </lineage>
</organism>
<feature type="compositionally biased region" description="Basic and acidic residues" evidence="1">
    <location>
        <begin position="76"/>
        <end position="85"/>
    </location>
</feature>
<accession>A0A8J3BL06</accession>
<keyword evidence="3" id="KW-1185">Reference proteome</keyword>
<dbReference type="AlphaFoldDB" id="A0A8J3BL06"/>